<keyword evidence="3" id="KW-0808">Transferase</keyword>
<evidence type="ECO:0000256" key="1">
    <source>
        <dbReference type="ARBA" id="ARBA00022490"/>
    </source>
</evidence>
<proteinExistence type="predicted"/>
<dbReference type="GO" id="GO:0005524">
    <property type="term" value="F:ATP binding"/>
    <property type="evidence" value="ECO:0007669"/>
    <property type="project" value="UniProtKB-KW"/>
</dbReference>
<protein>
    <submittedName>
        <fullName evidence="11">tRNA-specific 2-thiouridylase mnmA</fullName>
    </submittedName>
</protein>
<name>A0A510PKF0_MICAE</name>
<evidence type="ECO:0000256" key="3">
    <source>
        <dbReference type="ARBA" id="ARBA00022679"/>
    </source>
</evidence>
<feature type="domain" description="tRNA-specific 2-thiouridylase MnmA-like central" evidence="10">
    <location>
        <begin position="28"/>
        <end position="60"/>
    </location>
</feature>
<evidence type="ECO:0000256" key="2">
    <source>
        <dbReference type="ARBA" id="ARBA00022555"/>
    </source>
</evidence>
<comment type="caution">
    <text evidence="11">The sequence shown here is derived from an EMBL/GenBank/DDBJ whole genome shotgun (WGS) entry which is preliminary data.</text>
</comment>
<dbReference type="Gene3D" id="2.40.30.10">
    <property type="entry name" value="Translation factors"/>
    <property type="match status" value="1"/>
</dbReference>
<sequence>MPKALRSSTPILSVGLRQRNPTLPFPIFHLIGQRKGIGIAAAEPLYVVKLDPVMNRVIVGNRASAVSAACLVGRMNWVSIAEPTTPIRAQVQVRYRSPAVPVNVIPLENEQVKLVFDEPQFSITPGQAAVIYEGEIVLGGGIISGATPNGEPPIHKIT</sequence>
<evidence type="ECO:0000259" key="9">
    <source>
        <dbReference type="Pfam" id="PF20258"/>
    </source>
</evidence>
<dbReference type="GO" id="GO:0000049">
    <property type="term" value="F:tRNA binding"/>
    <property type="evidence" value="ECO:0007669"/>
    <property type="project" value="UniProtKB-KW"/>
</dbReference>
<dbReference type="Gene3D" id="2.30.30.280">
    <property type="entry name" value="Adenine nucleotide alpha hydrolases-like domains"/>
    <property type="match status" value="1"/>
</dbReference>
<organism evidence="11 12">
    <name type="scientific">Microcystis aeruginosa 11-30S32</name>
    <dbReference type="NCBI Taxonomy" id="2358142"/>
    <lineage>
        <taxon>Bacteria</taxon>
        <taxon>Bacillati</taxon>
        <taxon>Cyanobacteriota</taxon>
        <taxon>Cyanophyceae</taxon>
        <taxon>Oscillatoriophycideae</taxon>
        <taxon>Chroococcales</taxon>
        <taxon>Microcystaceae</taxon>
        <taxon>Microcystis</taxon>
    </lineage>
</organism>
<dbReference type="InterPro" id="IPR046885">
    <property type="entry name" value="MnmA-like_C"/>
</dbReference>
<dbReference type="Proteomes" id="UP000321223">
    <property type="component" value="Unassembled WGS sequence"/>
</dbReference>
<dbReference type="Pfam" id="PF20259">
    <property type="entry name" value="tRNA_Me_trans_M"/>
    <property type="match status" value="1"/>
</dbReference>
<dbReference type="InterPro" id="IPR023382">
    <property type="entry name" value="MnmA-like_central_sf"/>
</dbReference>
<dbReference type="GO" id="GO:0002143">
    <property type="term" value="P:tRNA wobble position uridine thiolation"/>
    <property type="evidence" value="ECO:0007669"/>
    <property type="project" value="TreeGrafter"/>
</dbReference>
<dbReference type="InterPro" id="IPR046884">
    <property type="entry name" value="MnmA-like_central"/>
</dbReference>
<keyword evidence="6" id="KW-0067">ATP-binding</keyword>
<keyword evidence="2" id="KW-0820">tRNA-binding</keyword>
<feature type="domain" description="tRNA-specific 2-thiouridylase MnmA-like C-terminal" evidence="9">
    <location>
        <begin position="69"/>
        <end position="143"/>
    </location>
</feature>
<keyword evidence="4" id="KW-0819">tRNA processing</keyword>
<evidence type="ECO:0000313" key="11">
    <source>
        <dbReference type="EMBL" id="GCA94286.1"/>
    </source>
</evidence>
<evidence type="ECO:0000256" key="4">
    <source>
        <dbReference type="ARBA" id="ARBA00022694"/>
    </source>
</evidence>
<dbReference type="GO" id="GO:0016783">
    <property type="term" value="F:sulfurtransferase activity"/>
    <property type="evidence" value="ECO:0007669"/>
    <property type="project" value="InterPro"/>
</dbReference>
<dbReference type="PANTHER" id="PTHR11933:SF5">
    <property type="entry name" value="MITOCHONDRIAL TRNA-SPECIFIC 2-THIOURIDYLASE 1"/>
    <property type="match status" value="1"/>
</dbReference>
<keyword evidence="7" id="KW-0694">RNA-binding</keyword>
<evidence type="ECO:0000256" key="8">
    <source>
        <dbReference type="ARBA" id="ARBA00023157"/>
    </source>
</evidence>
<dbReference type="FunFam" id="2.40.30.10:FF:000023">
    <property type="entry name" value="tRNA-specific 2-thiouridylase MnmA"/>
    <property type="match status" value="1"/>
</dbReference>
<evidence type="ECO:0000256" key="7">
    <source>
        <dbReference type="ARBA" id="ARBA00022884"/>
    </source>
</evidence>
<accession>A0A510PKF0</accession>
<evidence type="ECO:0000313" key="12">
    <source>
        <dbReference type="Proteomes" id="UP000321223"/>
    </source>
</evidence>
<evidence type="ECO:0000256" key="5">
    <source>
        <dbReference type="ARBA" id="ARBA00022741"/>
    </source>
</evidence>
<dbReference type="Pfam" id="PF20258">
    <property type="entry name" value="tRNA_Me_trans_C"/>
    <property type="match status" value="1"/>
</dbReference>
<keyword evidence="1" id="KW-0963">Cytoplasm</keyword>
<dbReference type="AlphaFoldDB" id="A0A510PKF0"/>
<evidence type="ECO:0000259" key="10">
    <source>
        <dbReference type="Pfam" id="PF20259"/>
    </source>
</evidence>
<reference evidence="11 12" key="1">
    <citation type="journal article" date="2019" name="Appl. Environ. Microbiol.">
        <title>Co-occurrence of broad and narrow host-range viruses infecting the toxic bloom-forming cyanobacterium Microcystis aeruginosa.</title>
        <authorList>
            <person name="Morimoto D."/>
            <person name="Tominaga K."/>
            <person name="Nishimura Y."/>
            <person name="Yoshida N."/>
            <person name="Kimura S."/>
            <person name="Sako Y."/>
            <person name="Yoshida T."/>
        </authorList>
    </citation>
    <scope>NUCLEOTIDE SEQUENCE [LARGE SCALE GENOMIC DNA]</scope>
    <source>
        <strain evidence="11 12">11-30S32</strain>
    </source>
</reference>
<evidence type="ECO:0000256" key="6">
    <source>
        <dbReference type="ARBA" id="ARBA00022840"/>
    </source>
</evidence>
<keyword evidence="5" id="KW-0547">Nucleotide-binding</keyword>
<dbReference type="PANTHER" id="PTHR11933">
    <property type="entry name" value="TRNA 5-METHYLAMINOMETHYL-2-THIOURIDYLATE -METHYLTRANSFERASE"/>
    <property type="match status" value="1"/>
</dbReference>
<dbReference type="EMBL" id="BHVU01000187">
    <property type="protein sequence ID" value="GCA94286.1"/>
    <property type="molecule type" value="Genomic_DNA"/>
</dbReference>
<gene>
    <name evidence="11" type="ORF">MAE30S32_29380</name>
</gene>
<keyword evidence="8" id="KW-1015">Disulfide bond</keyword>